<dbReference type="Proteomes" id="UP000680279">
    <property type="component" value="Unassembled WGS sequence"/>
</dbReference>
<sequence>MIPPIAMYKARYLSTKRSPSSQCSFLDNEAFVYSNSLSNMITLNFEISVFIYVTDMKIEIK</sequence>
<protein>
    <submittedName>
        <fullName evidence="1">Uncharacterized protein</fullName>
    </submittedName>
</protein>
<reference evidence="1 2" key="1">
    <citation type="submission" date="2021-03" db="EMBL/GenBank/DDBJ databases">
        <title>Antimicrobial resistance genes in bacteria isolated from Japanese honey, and their potential for conferring macrolide and lincosamide resistance in the American foulbrood pathogen Paenibacillus larvae.</title>
        <authorList>
            <person name="Okamoto M."/>
            <person name="Kumagai M."/>
            <person name="Kanamori H."/>
            <person name="Takamatsu D."/>
        </authorList>
    </citation>
    <scope>NUCLEOTIDE SEQUENCE [LARGE SCALE GENOMIC DNA]</scope>
    <source>
        <strain evidence="1 2">J1TS3</strain>
    </source>
</reference>
<evidence type="ECO:0000313" key="2">
    <source>
        <dbReference type="Proteomes" id="UP000680279"/>
    </source>
</evidence>
<comment type="caution">
    <text evidence="1">The sequence shown here is derived from an EMBL/GenBank/DDBJ whole genome shotgun (WGS) entry which is preliminary data.</text>
</comment>
<proteinExistence type="predicted"/>
<organism evidence="1 2">
    <name type="scientific">Siminovitchia fordii</name>
    <dbReference type="NCBI Taxonomy" id="254759"/>
    <lineage>
        <taxon>Bacteria</taxon>
        <taxon>Bacillati</taxon>
        <taxon>Bacillota</taxon>
        <taxon>Bacilli</taxon>
        <taxon>Bacillales</taxon>
        <taxon>Bacillaceae</taxon>
        <taxon>Siminovitchia</taxon>
    </lineage>
</organism>
<name>A0ABQ4K2E8_9BACI</name>
<gene>
    <name evidence="1" type="ORF">J1TS3_04540</name>
</gene>
<dbReference type="EMBL" id="BOQT01000001">
    <property type="protein sequence ID" value="GIN19320.1"/>
    <property type="molecule type" value="Genomic_DNA"/>
</dbReference>
<accession>A0ABQ4K2E8</accession>
<evidence type="ECO:0000313" key="1">
    <source>
        <dbReference type="EMBL" id="GIN19320.1"/>
    </source>
</evidence>
<keyword evidence="2" id="KW-1185">Reference proteome</keyword>